<dbReference type="PANTHER" id="PTHR45951:SF7">
    <property type="entry name" value="SSD DOMAIN-CONTAINING PROTEIN"/>
    <property type="match status" value="1"/>
</dbReference>
<dbReference type="Gene3D" id="1.20.1640.10">
    <property type="entry name" value="Multidrug efflux transporter AcrB transmembrane domain"/>
    <property type="match status" value="2"/>
</dbReference>
<evidence type="ECO:0000313" key="12">
    <source>
        <dbReference type="Proteomes" id="UP001217089"/>
    </source>
</evidence>
<evidence type="ECO:0000256" key="2">
    <source>
        <dbReference type="ARBA" id="ARBA00022692"/>
    </source>
</evidence>
<comment type="similarity">
    <text evidence="6">Belongs to the dispatched family.</text>
</comment>
<dbReference type="InterPro" id="IPR052081">
    <property type="entry name" value="Dispatched_Hh_regulator"/>
</dbReference>
<feature type="domain" description="SSD" evidence="10">
    <location>
        <begin position="878"/>
        <end position="1003"/>
    </location>
</feature>
<dbReference type="InterPro" id="IPR000731">
    <property type="entry name" value="SSD"/>
</dbReference>
<feature type="transmembrane region" description="Helical" evidence="8">
    <location>
        <begin position="386"/>
        <end position="411"/>
    </location>
</feature>
<feature type="transmembrane region" description="Helical" evidence="8">
    <location>
        <begin position="850"/>
        <end position="869"/>
    </location>
</feature>
<gene>
    <name evidence="11" type="ORF">KUTeg_013684</name>
</gene>
<evidence type="ECO:0000256" key="9">
    <source>
        <dbReference type="SAM" id="SignalP"/>
    </source>
</evidence>
<feature type="domain" description="SSD" evidence="10">
    <location>
        <begin position="304"/>
        <end position="410"/>
    </location>
</feature>
<feature type="transmembrane region" description="Helical" evidence="8">
    <location>
        <begin position="909"/>
        <end position="932"/>
    </location>
</feature>
<evidence type="ECO:0000256" key="3">
    <source>
        <dbReference type="ARBA" id="ARBA00022989"/>
    </source>
</evidence>
<evidence type="ECO:0000256" key="6">
    <source>
        <dbReference type="ARBA" id="ARBA00038046"/>
    </source>
</evidence>
<feature type="region of interest" description="Disordered" evidence="7">
    <location>
        <begin position="423"/>
        <end position="454"/>
    </location>
</feature>
<feature type="transmembrane region" description="Helical" evidence="8">
    <location>
        <begin position="980"/>
        <end position="1004"/>
    </location>
</feature>
<keyword evidence="9" id="KW-0732">Signal</keyword>
<dbReference type="EMBL" id="JARBDR010000657">
    <property type="protein sequence ID" value="KAJ8308810.1"/>
    <property type="molecule type" value="Genomic_DNA"/>
</dbReference>
<protein>
    <recommendedName>
        <fullName evidence="10">SSD domain-containing protein</fullName>
    </recommendedName>
</protein>
<feature type="transmembrane region" description="Helical" evidence="8">
    <location>
        <begin position="953"/>
        <end position="974"/>
    </location>
</feature>
<evidence type="ECO:0000256" key="4">
    <source>
        <dbReference type="ARBA" id="ARBA00023136"/>
    </source>
</evidence>
<feature type="compositionally biased region" description="Low complexity" evidence="7">
    <location>
        <begin position="428"/>
        <end position="451"/>
    </location>
</feature>
<evidence type="ECO:0000256" key="7">
    <source>
        <dbReference type="SAM" id="MobiDB-lite"/>
    </source>
</evidence>
<evidence type="ECO:0000256" key="5">
    <source>
        <dbReference type="ARBA" id="ARBA00023180"/>
    </source>
</evidence>
<dbReference type="SUPFAM" id="SSF82866">
    <property type="entry name" value="Multidrug efflux transporter AcrB transmembrane domain"/>
    <property type="match status" value="2"/>
</dbReference>
<feature type="transmembrane region" description="Helical" evidence="8">
    <location>
        <begin position="876"/>
        <end position="897"/>
    </location>
</feature>
<feature type="transmembrane region" description="Helical" evidence="8">
    <location>
        <begin position="565"/>
        <end position="583"/>
    </location>
</feature>
<keyword evidence="3 8" id="KW-1133">Transmembrane helix</keyword>
<dbReference type="InterPro" id="IPR053958">
    <property type="entry name" value="HMGCR/SNAP/NPC1-like_SSD"/>
</dbReference>
<evidence type="ECO:0000313" key="11">
    <source>
        <dbReference type="EMBL" id="KAJ8308810.1"/>
    </source>
</evidence>
<sequence>MTLSVHSAILITTIFLFANGYDVFPTHFKDLPIDLDHVPYKSRSLAWLFKDNFPNGTRRLLRDPAHRFWIRKIESYSFSVHIIYQAKHGNIFTKKNLQMIKLMEEDLVSSANHTKFCATVDKTLKCKHLQSVIQFFDGTFSHVNEMFNNTFENISSVLFEANQNNRTKDTLKYFLSDDYKITSTFVHASMTRTKIPVGYPSPVGGNKNGDIEKETKNYMNNEIKPKLIKWKQVVKDFDIYYISWFYFHEALYEQTFFDLYFTIGSMCFIFCFMVFYTRSLWITVWAVFSIFTSYLGTNLLYRYIIGYKYFGYFHIIVIFIILGIGADDLFVFYDTWRLTSSSTNLARHLSEAYSKSMFSMFVTSLTTSLAFFVSALSPFLCTKSFGIFSGILVIINYISVITFFPAVLILFRIKFETICRGSSQNDRISNSQNINLSNSRESSSSSPVSTSIYEPCSPSNDIPDINGMHKNCSLNYYNLNQETIEVNTKTNVVKEQNKMNRIESALSKKKKPIDNGDLNQTIGKKNCKLGCLNVMSLCCCSPNHMIVSILRDHYSRFITKKYSRIVILIMFLIILVFFLYHATHLEPDEQQPNNYQKCSSNIRTSIKFFKNGHNLAEARYYNVHGFQKYDEDRFVKVYILWGIKERDKSICNFTSVSCIGKQVYDEEFDPNPTKNQLALKFSYQDFRLVNKLHPNDNFTLPGYRPTLPWNYSKTMEFMNTQPEYYWGSFNESFTDYFDIPLQFWLLNANTLTYSADYTMFNGLIGEQRTPFSQKPVFGFPTYYGNKIKYLAIQINTTIDKYRINYKNGIPIVERWEAFVNKMMKELPRGLQNGYQLTPFQWDWLYVQQTMSNSAILGLVLGLSLFFPIITISTMNIIIGLVSTLTICCTTVCVVGVIPLVGWKLGLLESINLCLVVGLSVDYVVHLAEGYHLSKKKTRLERTRDMLESMGSPILSGAISTLGAAFFLFFCQIQFALQFGVFLFCTIGFSLLFSLGLFSTLMGFIGPENSSGSLKGLCSWFKNSKKYTVASKGPLFETSVARL</sequence>
<feature type="chain" id="PRO_5045285354" description="SSD domain-containing protein" evidence="9">
    <location>
        <begin position="21"/>
        <end position="1042"/>
    </location>
</feature>
<feature type="transmembrane region" description="Helical" evidence="8">
    <location>
        <begin position="357"/>
        <end position="380"/>
    </location>
</feature>
<comment type="subcellular location">
    <subcellularLocation>
        <location evidence="1">Membrane</location>
        <topology evidence="1">Multi-pass membrane protein</topology>
    </subcellularLocation>
</comment>
<accession>A0ABQ9EUG0</accession>
<dbReference type="Pfam" id="PF12349">
    <property type="entry name" value="Sterol-sensing"/>
    <property type="match status" value="1"/>
</dbReference>
<name>A0ABQ9EUG0_TEGGR</name>
<keyword evidence="4 8" id="KW-0472">Membrane</keyword>
<dbReference type="PANTHER" id="PTHR45951">
    <property type="entry name" value="PROTEIN DISPATCHED-RELATED"/>
    <property type="match status" value="1"/>
</dbReference>
<feature type="transmembrane region" description="Helical" evidence="8">
    <location>
        <begin position="259"/>
        <end position="277"/>
    </location>
</feature>
<organism evidence="11 12">
    <name type="scientific">Tegillarca granosa</name>
    <name type="common">Malaysian cockle</name>
    <name type="synonym">Anadara granosa</name>
    <dbReference type="NCBI Taxonomy" id="220873"/>
    <lineage>
        <taxon>Eukaryota</taxon>
        <taxon>Metazoa</taxon>
        <taxon>Spiralia</taxon>
        <taxon>Lophotrochozoa</taxon>
        <taxon>Mollusca</taxon>
        <taxon>Bivalvia</taxon>
        <taxon>Autobranchia</taxon>
        <taxon>Pteriomorphia</taxon>
        <taxon>Arcoida</taxon>
        <taxon>Arcoidea</taxon>
        <taxon>Arcidae</taxon>
        <taxon>Tegillarca</taxon>
    </lineage>
</organism>
<keyword evidence="5" id="KW-0325">Glycoprotein</keyword>
<dbReference type="Proteomes" id="UP001217089">
    <property type="component" value="Unassembled WGS sequence"/>
</dbReference>
<dbReference type="PROSITE" id="PS50156">
    <property type="entry name" value="SSD"/>
    <property type="match status" value="2"/>
</dbReference>
<feature type="transmembrane region" description="Helical" evidence="8">
    <location>
        <begin position="284"/>
        <end position="305"/>
    </location>
</feature>
<reference evidence="11 12" key="1">
    <citation type="submission" date="2022-12" db="EMBL/GenBank/DDBJ databases">
        <title>Chromosome-level genome of Tegillarca granosa.</title>
        <authorList>
            <person name="Kim J."/>
        </authorList>
    </citation>
    <scope>NUCLEOTIDE SEQUENCE [LARGE SCALE GENOMIC DNA]</scope>
    <source>
        <strain evidence="11">Teg-2019</strain>
        <tissue evidence="11">Adductor muscle</tissue>
    </source>
</reference>
<evidence type="ECO:0000256" key="1">
    <source>
        <dbReference type="ARBA" id="ARBA00004141"/>
    </source>
</evidence>
<evidence type="ECO:0000256" key="8">
    <source>
        <dbReference type="SAM" id="Phobius"/>
    </source>
</evidence>
<evidence type="ECO:0000259" key="10">
    <source>
        <dbReference type="PROSITE" id="PS50156"/>
    </source>
</evidence>
<comment type="caution">
    <text evidence="11">The sequence shown here is derived from an EMBL/GenBank/DDBJ whole genome shotgun (WGS) entry which is preliminary data.</text>
</comment>
<feature type="transmembrane region" description="Helical" evidence="8">
    <location>
        <begin position="311"/>
        <end position="336"/>
    </location>
</feature>
<keyword evidence="2 8" id="KW-0812">Transmembrane</keyword>
<feature type="signal peptide" evidence="9">
    <location>
        <begin position="1"/>
        <end position="20"/>
    </location>
</feature>
<keyword evidence="12" id="KW-1185">Reference proteome</keyword>
<proteinExistence type="inferred from homology"/>